<gene>
    <name evidence="3" type="ORF">EDC52_105202</name>
</gene>
<feature type="compositionally biased region" description="Low complexity" evidence="2">
    <location>
        <begin position="1"/>
        <end position="16"/>
    </location>
</feature>
<evidence type="ECO:0000256" key="2">
    <source>
        <dbReference type="SAM" id="MobiDB-lite"/>
    </source>
</evidence>
<sequence>MFFSKNSKSNDASAKAEVVKNGKNERQTSTTPQVQQMNDNNDLINKQKELTVIEKTIIAPNSSITGDIESQCDIQIGGKIDGKITSTAKVYIQKTGIVKGEIKAPYILIDGQVTGTCIGESIEIMEHGKMEGIVKSDVFSISKKGRFIGSSETLTVPGNEIPVPYSIKSPQVKPDAKKETTKESIQESVKQSL</sequence>
<feature type="region of interest" description="Disordered" evidence="2">
    <location>
        <begin position="1"/>
        <end position="41"/>
    </location>
</feature>
<evidence type="ECO:0000313" key="4">
    <source>
        <dbReference type="Proteomes" id="UP000295719"/>
    </source>
</evidence>
<keyword evidence="4" id="KW-1185">Reference proteome</keyword>
<dbReference type="Proteomes" id="UP000295719">
    <property type="component" value="Unassembled WGS sequence"/>
</dbReference>
<dbReference type="PANTHER" id="PTHR35024:SF4">
    <property type="entry name" value="POLYMER-FORMING CYTOSKELETAL PROTEIN"/>
    <property type="match status" value="1"/>
</dbReference>
<comment type="caution">
    <text evidence="3">The sequence shown here is derived from an EMBL/GenBank/DDBJ whole genome shotgun (WGS) entry which is preliminary data.</text>
</comment>
<feature type="region of interest" description="Disordered" evidence="2">
    <location>
        <begin position="159"/>
        <end position="193"/>
    </location>
</feature>
<evidence type="ECO:0000256" key="1">
    <source>
        <dbReference type="ARBA" id="ARBA00044755"/>
    </source>
</evidence>
<dbReference type="EMBL" id="SMCR01000005">
    <property type="protein sequence ID" value="TCV95599.1"/>
    <property type="molecule type" value="Genomic_DNA"/>
</dbReference>
<name>A0A4V2W4E8_9GAMM</name>
<dbReference type="InterPro" id="IPR007607">
    <property type="entry name" value="BacA/B"/>
</dbReference>
<proteinExistence type="inferred from homology"/>
<accession>A0A4V2W4E8</accession>
<feature type="compositionally biased region" description="Basic and acidic residues" evidence="2">
    <location>
        <begin position="17"/>
        <end position="26"/>
    </location>
</feature>
<comment type="similarity">
    <text evidence="1">Belongs to the bactofilin family.</text>
</comment>
<organism evidence="3 4">
    <name type="scientific">Biostraticola tofi</name>
    <dbReference type="NCBI Taxonomy" id="466109"/>
    <lineage>
        <taxon>Bacteria</taxon>
        <taxon>Pseudomonadati</taxon>
        <taxon>Pseudomonadota</taxon>
        <taxon>Gammaproteobacteria</taxon>
        <taxon>Enterobacterales</taxon>
        <taxon>Bruguierivoracaceae</taxon>
        <taxon>Biostraticola</taxon>
    </lineage>
</organism>
<feature type="compositionally biased region" description="Basic and acidic residues" evidence="2">
    <location>
        <begin position="174"/>
        <end position="185"/>
    </location>
</feature>
<dbReference type="RefSeq" id="WP_165911712.1">
    <property type="nucleotide sequence ID" value="NZ_SMCR01000005.1"/>
</dbReference>
<protein>
    <submittedName>
        <fullName evidence="3">Cytoskeletal protein CcmA (Bactofilin family)</fullName>
    </submittedName>
</protein>
<dbReference type="PANTHER" id="PTHR35024">
    <property type="entry name" value="HYPOTHETICAL CYTOSOLIC PROTEIN"/>
    <property type="match status" value="1"/>
</dbReference>
<feature type="compositionally biased region" description="Polar residues" evidence="2">
    <location>
        <begin position="27"/>
        <end position="41"/>
    </location>
</feature>
<dbReference type="AlphaFoldDB" id="A0A4V2W4E8"/>
<evidence type="ECO:0000313" key="3">
    <source>
        <dbReference type="EMBL" id="TCV95599.1"/>
    </source>
</evidence>
<reference evidence="3 4" key="1">
    <citation type="submission" date="2019-03" db="EMBL/GenBank/DDBJ databases">
        <title>Genomic Encyclopedia of Type Strains, Phase IV (KMG-IV): sequencing the most valuable type-strain genomes for metagenomic binning, comparative biology and taxonomic classification.</title>
        <authorList>
            <person name="Goeker M."/>
        </authorList>
    </citation>
    <scope>NUCLEOTIDE SEQUENCE [LARGE SCALE GENOMIC DNA]</scope>
    <source>
        <strain evidence="3 4">DSM 19580</strain>
    </source>
</reference>
<dbReference type="Pfam" id="PF04519">
    <property type="entry name" value="Bactofilin"/>
    <property type="match status" value="1"/>
</dbReference>